<protein>
    <submittedName>
        <fullName evidence="2">Beta-lactamase</fullName>
    </submittedName>
</protein>
<dbReference type="PROSITE" id="PS50005">
    <property type="entry name" value="TPR"/>
    <property type="match status" value="1"/>
</dbReference>
<gene>
    <name evidence="2" type="ORF">OK18_01585</name>
</gene>
<reference evidence="2 3" key="1">
    <citation type="submission" date="2014-11" db="EMBL/GenBank/DDBJ databases">
        <authorList>
            <person name="Park G.-S."/>
            <person name="Hong S.-J."/>
            <person name="Jung B.K."/>
            <person name="Khan A.R."/>
            <person name="Kwak Y."/>
            <person name="Shin J.-H."/>
        </authorList>
    </citation>
    <scope>NUCLEOTIDE SEQUENCE [LARGE SCALE GENOMIC DNA]</scope>
    <source>
        <strain evidence="2 3">DSM 27622</strain>
    </source>
</reference>
<evidence type="ECO:0000313" key="2">
    <source>
        <dbReference type="EMBL" id="AKK71503.1"/>
    </source>
</evidence>
<dbReference type="EMBL" id="CP009928">
    <property type="protein sequence ID" value="AKK71503.1"/>
    <property type="molecule type" value="Genomic_DNA"/>
</dbReference>
<dbReference type="PROSITE" id="PS50293">
    <property type="entry name" value="TPR_REGION"/>
    <property type="match status" value="1"/>
</dbReference>
<accession>A0A0G3M0L1</accession>
<evidence type="ECO:0000313" key="3">
    <source>
        <dbReference type="Proteomes" id="UP000035213"/>
    </source>
</evidence>
<dbReference type="Gene3D" id="1.25.40.10">
    <property type="entry name" value="Tetratricopeptide repeat domain"/>
    <property type="match status" value="1"/>
</dbReference>
<dbReference type="InterPro" id="IPR011990">
    <property type="entry name" value="TPR-like_helical_dom_sf"/>
</dbReference>
<name>A0A0G3M0L1_CHRGL</name>
<evidence type="ECO:0000256" key="1">
    <source>
        <dbReference type="PROSITE-ProRule" id="PRU00339"/>
    </source>
</evidence>
<dbReference type="STRING" id="1324352.OK18_01585"/>
<dbReference type="AlphaFoldDB" id="A0A0G3M0L1"/>
<dbReference type="InterPro" id="IPR019734">
    <property type="entry name" value="TPR_rpt"/>
</dbReference>
<sequence length="295" mass="34614">MKRKTDIYMLFFLLFSVKIFSQTTDNPELQKMADDDQNARKASKINWKVLNKEDSLRRARIYVLIKENKVNTAKDYFNSGIVFQHGGDTISSGMAVKSFEKALQLDPGLNRWWYAAAVDRHLMHQNKPQIYGTQYIKDYTTNNKWARYKIDTTQVTDEQRKYYGVKSLKEQEENEREMNLIPLNDAYISRPSIDKLISFIISEHKKGIKSTYNTSESEINNFGYQLLRENKINDALKIFRLNIQLYPNAWNTYDSYGEILLKVDKKKEALENYKKSLELNPDNENAKKVLNTSNN</sequence>
<dbReference type="KEGG" id="cgn:OK18_01585"/>
<dbReference type="Proteomes" id="UP000035213">
    <property type="component" value="Chromosome"/>
</dbReference>
<dbReference type="PATRIC" id="fig|1324352.5.peg.344"/>
<dbReference type="RefSeq" id="WP_053326858.1">
    <property type="nucleotide sequence ID" value="NZ_CP009928.1"/>
</dbReference>
<dbReference type="SMART" id="SM00028">
    <property type="entry name" value="TPR"/>
    <property type="match status" value="3"/>
</dbReference>
<dbReference type="SUPFAM" id="SSF48452">
    <property type="entry name" value="TPR-like"/>
    <property type="match status" value="1"/>
</dbReference>
<proteinExistence type="predicted"/>
<organism evidence="2 3">
    <name type="scientific">Chryseobacterium gallinarum</name>
    <dbReference type="NCBI Taxonomy" id="1324352"/>
    <lineage>
        <taxon>Bacteria</taxon>
        <taxon>Pseudomonadati</taxon>
        <taxon>Bacteroidota</taxon>
        <taxon>Flavobacteriia</taxon>
        <taxon>Flavobacteriales</taxon>
        <taxon>Weeksellaceae</taxon>
        <taxon>Chryseobacterium group</taxon>
        <taxon>Chryseobacterium</taxon>
    </lineage>
</organism>
<dbReference type="Pfam" id="PF13181">
    <property type="entry name" value="TPR_8"/>
    <property type="match status" value="1"/>
</dbReference>
<keyword evidence="1" id="KW-0802">TPR repeat</keyword>
<feature type="repeat" description="TPR" evidence="1">
    <location>
        <begin position="250"/>
        <end position="283"/>
    </location>
</feature>